<evidence type="ECO:0000313" key="2">
    <source>
        <dbReference type="RefSeq" id="XP_020015630.1"/>
    </source>
</evidence>
<feature type="compositionally biased region" description="Basic and acidic residues" evidence="1">
    <location>
        <begin position="39"/>
        <end position="56"/>
    </location>
</feature>
<organism evidence="3">
    <name type="scientific">Castor canadensis</name>
    <name type="common">American beaver</name>
    <dbReference type="NCBI Taxonomy" id="51338"/>
    <lineage>
        <taxon>Eukaryota</taxon>
        <taxon>Metazoa</taxon>
        <taxon>Chordata</taxon>
        <taxon>Craniata</taxon>
        <taxon>Vertebrata</taxon>
        <taxon>Euteleostomi</taxon>
        <taxon>Mammalia</taxon>
        <taxon>Eutheria</taxon>
        <taxon>Euarchontoglires</taxon>
        <taxon>Glires</taxon>
        <taxon>Rodentia</taxon>
        <taxon>Castorimorpha</taxon>
        <taxon>Castoridae</taxon>
        <taxon>Castor</taxon>
    </lineage>
</organism>
<dbReference type="AlphaFoldDB" id="A0A8B7U840"/>
<proteinExistence type="predicted"/>
<feature type="compositionally biased region" description="Low complexity" evidence="1">
    <location>
        <begin position="158"/>
        <end position="172"/>
    </location>
</feature>
<reference evidence="2 3" key="1">
    <citation type="submission" date="2025-04" db="UniProtKB">
        <authorList>
            <consortium name="RefSeq"/>
        </authorList>
    </citation>
    <scope>IDENTIFICATION</scope>
    <source>
        <tissue evidence="2 3">Leukocyte</tissue>
    </source>
</reference>
<dbReference type="RefSeq" id="XP_020015630.1">
    <property type="nucleotide sequence ID" value="XM_020160041.1"/>
</dbReference>
<feature type="compositionally biased region" description="Low complexity" evidence="1">
    <location>
        <begin position="122"/>
        <end position="134"/>
    </location>
</feature>
<feature type="compositionally biased region" description="Pro residues" evidence="1">
    <location>
        <begin position="135"/>
        <end position="144"/>
    </location>
</feature>
<dbReference type="KEGG" id="ccan:109683940"/>
<sequence length="203" mass="20856">MADGAQTAPWLSAPRLQPAVPGVARRASERAGGRVPPPRGERERGGRGRERGREGGSARAAAVAAAGGGGEQARRAAAAPLALQSHTPGSPTQAPPPHCPAIFSGLYRRLFRQARRPPPPRNARQPAAKASARPARPPPPPPPSAHGKAPLQAPPPRLAALTPTPRAALARLEGPLLPQHTGSPSEEQHGGKIINMAGFPSGT</sequence>
<accession>A0A8B7U840</accession>
<feature type="region of interest" description="Disordered" evidence="1">
    <location>
        <begin position="1"/>
        <end position="203"/>
    </location>
</feature>
<gene>
    <name evidence="2 3" type="primary">LOC109683940</name>
</gene>
<evidence type="ECO:0000313" key="3">
    <source>
        <dbReference type="RefSeq" id="XP_020015631.1"/>
    </source>
</evidence>
<evidence type="ECO:0000256" key="1">
    <source>
        <dbReference type="SAM" id="MobiDB-lite"/>
    </source>
</evidence>
<name>A0A8B7U840_CASCN</name>
<protein>
    <submittedName>
        <fullName evidence="2 3">Formin-like protein 20</fullName>
    </submittedName>
</protein>
<dbReference type="RefSeq" id="XP_020015631.1">
    <property type="nucleotide sequence ID" value="XM_020160042.1"/>
</dbReference>